<dbReference type="Pfam" id="PF08075">
    <property type="entry name" value="NOPS"/>
    <property type="match status" value="1"/>
</dbReference>
<keyword evidence="2 3" id="KW-0694">RNA-binding</keyword>
<dbReference type="InterPro" id="IPR035979">
    <property type="entry name" value="RBD_domain_sf"/>
</dbReference>
<dbReference type="GO" id="GO:0005634">
    <property type="term" value="C:nucleus"/>
    <property type="evidence" value="ECO:0007669"/>
    <property type="project" value="UniProtKB-ARBA"/>
</dbReference>
<evidence type="ECO:0000256" key="4">
    <source>
        <dbReference type="SAM" id="MobiDB-lite"/>
    </source>
</evidence>
<feature type="compositionally biased region" description="Low complexity" evidence="4">
    <location>
        <begin position="103"/>
        <end position="119"/>
    </location>
</feature>
<dbReference type="PANTHER" id="PTHR23189">
    <property type="entry name" value="RNA RECOGNITION MOTIF-CONTAINING"/>
    <property type="match status" value="1"/>
</dbReference>
<name>U5ESB0_9DIPT</name>
<dbReference type="CDD" id="cd12332">
    <property type="entry name" value="RRM1_p54nrb_like"/>
    <property type="match status" value="1"/>
</dbReference>
<dbReference type="AlphaFoldDB" id="U5ESB0"/>
<proteinExistence type="evidence at transcript level"/>
<evidence type="ECO:0000256" key="3">
    <source>
        <dbReference type="PROSITE-ProRule" id="PRU00176"/>
    </source>
</evidence>
<dbReference type="Gene3D" id="6.10.250.1170">
    <property type="match status" value="1"/>
</dbReference>
<dbReference type="EMBL" id="GANO01003324">
    <property type="protein sequence ID" value="JAB56547.1"/>
    <property type="molecule type" value="mRNA"/>
</dbReference>
<feature type="compositionally biased region" description="Low complexity" evidence="4">
    <location>
        <begin position="28"/>
        <end position="66"/>
    </location>
</feature>
<dbReference type="SUPFAM" id="SSF54928">
    <property type="entry name" value="RNA-binding domain, RBD"/>
    <property type="match status" value="1"/>
</dbReference>
<feature type="domain" description="RRM" evidence="5">
    <location>
        <begin position="252"/>
        <end position="333"/>
    </location>
</feature>
<dbReference type="FunFam" id="3.30.70.330:FF:000043">
    <property type="entry name" value="paraspeckle component 1 isoform X1"/>
    <property type="match status" value="1"/>
</dbReference>
<feature type="compositionally biased region" description="Low complexity" evidence="4">
    <location>
        <begin position="80"/>
        <end position="96"/>
    </location>
</feature>
<dbReference type="PROSITE" id="PS50102">
    <property type="entry name" value="RRM"/>
    <property type="match status" value="2"/>
</dbReference>
<accession>U5ESB0</accession>
<dbReference type="InterPro" id="IPR000504">
    <property type="entry name" value="RRM_dom"/>
</dbReference>
<dbReference type="InterPro" id="IPR012677">
    <property type="entry name" value="Nucleotide-bd_a/b_plait_sf"/>
</dbReference>
<protein>
    <submittedName>
        <fullName evidence="6">Putative no on or off transient a</fullName>
    </submittedName>
</protein>
<feature type="compositionally biased region" description="Basic and acidic residues" evidence="4">
    <location>
        <begin position="120"/>
        <end position="145"/>
    </location>
</feature>
<reference evidence="6" key="1">
    <citation type="journal article" date="2014" name="Insect Biochem. Mol. Biol.">
        <title>An insight into the sialome of the frog biting fly, Corethrella appendiculata.</title>
        <authorList>
            <person name="Ribeiro J.M.C."/>
            <person name="Chagas A.C."/>
            <person name="Pham V.M."/>
            <person name="Lounibos L.P."/>
            <person name="Calvo E."/>
        </authorList>
    </citation>
    <scope>NUCLEOTIDE SEQUENCE</scope>
    <source>
        <tissue evidence="6">Salivary glands</tissue>
    </source>
</reference>
<dbReference type="InterPro" id="IPR012975">
    <property type="entry name" value="NOPS"/>
</dbReference>
<evidence type="ECO:0000256" key="2">
    <source>
        <dbReference type="ARBA" id="ARBA00022884"/>
    </source>
</evidence>
<dbReference type="CDD" id="cd12945">
    <property type="entry name" value="NOPS_NONA_like"/>
    <property type="match status" value="1"/>
</dbReference>
<dbReference type="SMART" id="SM00360">
    <property type="entry name" value="RRM"/>
    <property type="match status" value="2"/>
</dbReference>
<evidence type="ECO:0000313" key="6">
    <source>
        <dbReference type="EMBL" id="JAB56547.1"/>
    </source>
</evidence>
<dbReference type="Pfam" id="PF00076">
    <property type="entry name" value="RRM_1"/>
    <property type="match status" value="2"/>
</dbReference>
<feature type="compositionally biased region" description="Gly residues" evidence="4">
    <location>
        <begin position="67"/>
        <end position="79"/>
    </location>
</feature>
<feature type="region of interest" description="Disordered" evidence="4">
    <location>
        <begin position="440"/>
        <end position="459"/>
    </location>
</feature>
<dbReference type="CDD" id="cd12333">
    <property type="entry name" value="RRM2_p54nrb_like"/>
    <property type="match status" value="1"/>
</dbReference>
<organism evidence="6">
    <name type="scientific">Corethrella appendiculata</name>
    <dbReference type="NCBI Taxonomy" id="1370023"/>
    <lineage>
        <taxon>Eukaryota</taxon>
        <taxon>Metazoa</taxon>
        <taxon>Ecdysozoa</taxon>
        <taxon>Arthropoda</taxon>
        <taxon>Hexapoda</taxon>
        <taxon>Insecta</taxon>
        <taxon>Pterygota</taxon>
        <taxon>Neoptera</taxon>
        <taxon>Endopterygota</taxon>
        <taxon>Diptera</taxon>
        <taxon>Nematocera</taxon>
        <taxon>Culicoidea</taxon>
        <taxon>Chaoboridae</taxon>
        <taxon>Corethrella</taxon>
    </lineage>
</organism>
<dbReference type="FunFam" id="3.30.70.330:FF:000513">
    <property type="entry name" value="Splicing factor, proline-and glutamine-rich"/>
    <property type="match status" value="1"/>
</dbReference>
<dbReference type="Gene3D" id="3.30.70.330">
    <property type="match status" value="2"/>
</dbReference>
<feature type="region of interest" description="Disordered" evidence="4">
    <location>
        <begin position="1"/>
        <end position="146"/>
    </location>
</feature>
<sequence length="552" mass="63841">MEIKPELNCTPLPRRNTGGNVDKKPAVAGNQQQPAEQPQQQNQSNSGGGNQQNQGRNQNQGGQNRNQGGGNQGGGGNRNQGGNQNNRGFGNNQNRGQNDRNQRGGNNQNRGGGNRQQNEGNDRRDGDRRDGDRGDRRDGRGKQSEDFILQQKLKQLQGQILLELPTIEPQEIKFSGRNRLYIGNLTNDVTEEELAELFKPYGDISESFINKDKNFAFLKVDYRANAEKAKKELDGSMRKNRPLRIRFAPNATNIRVKNLTPQVSNELLHKSFEAFGQVERAVIIVDDRGKPTGEGIVEFARKAAAQQAIRYCTDRCFFLTSSLRPCVVEPFEHIDDTDGYPEKSLNKKGQDFFKARQAGPRFAELGSFEHEYGQRWKQMHELFKQKVEQLKREMQMEEEQLEAQMEYAKYEHETELLREQLRAREQDRDRQKMEWEVKERQAQEQRLRNEQQMKTEQDEMQIRMQRSEDELRRRQQENTLFMQAQQLNSMLDKQEMNQGGGHEGNNRRTYDMMNQGVNGNNYQNDDDDAVIEIIIIIIIIIIIKEHQRFSNI</sequence>
<keyword evidence="1" id="KW-0677">Repeat</keyword>
<dbReference type="GO" id="GO:0003723">
    <property type="term" value="F:RNA binding"/>
    <property type="evidence" value="ECO:0007669"/>
    <property type="project" value="UniProtKB-UniRule"/>
</dbReference>
<evidence type="ECO:0000256" key="1">
    <source>
        <dbReference type="ARBA" id="ARBA00022737"/>
    </source>
</evidence>
<feature type="domain" description="RRM" evidence="5">
    <location>
        <begin position="178"/>
        <end position="250"/>
    </location>
</feature>
<evidence type="ECO:0000259" key="5">
    <source>
        <dbReference type="PROSITE" id="PS50102"/>
    </source>
</evidence>